<protein>
    <recommendedName>
        <fullName evidence="5">Peptidase M10 serralysin C-terminal domain-containing protein</fullName>
    </recommendedName>
</protein>
<dbReference type="EMBL" id="JAAKZF010000107">
    <property type="protein sequence ID" value="NGO55555.1"/>
    <property type="molecule type" value="Genomic_DNA"/>
</dbReference>
<reference evidence="6 7" key="1">
    <citation type="submission" date="2020-02" db="EMBL/GenBank/DDBJ databases">
        <title>Genome sequence of strain CCNWXJ40-4.</title>
        <authorList>
            <person name="Gao J."/>
            <person name="Sun J."/>
        </authorList>
    </citation>
    <scope>NUCLEOTIDE SEQUENCE [LARGE SCALE GENOMIC DNA]</scope>
    <source>
        <strain evidence="6 7">CCNWXJ 40-4</strain>
    </source>
</reference>
<dbReference type="PANTHER" id="PTHR38340">
    <property type="entry name" value="S-LAYER PROTEIN"/>
    <property type="match status" value="1"/>
</dbReference>
<keyword evidence="7" id="KW-1185">Reference proteome</keyword>
<comment type="cofactor">
    <cofactor evidence="1">
        <name>Ca(2+)</name>
        <dbReference type="ChEBI" id="CHEBI:29108"/>
    </cofactor>
</comment>
<keyword evidence="3" id="KW-0964">Secreted</keyword>
<dbReference type="GO" id="GO:0005509">
    <property type="term" value="F:calcium ion binding"/>
    <property type="evidence" value="ECO:0007669"/>
    <property type="project" value="InterPro"/>
</dbReference>
<dbReference type="Gene3D" id="2.150.10.10">
    <property type="entry name" value="Serralysin-like metalloprotease, C-terminal"/>
    <property type="match status" value="1"/>
</dbReference>
<dbReference type="GO" id="GO:0005615">
    <property type="term" value="C:extracellular space"/>
    <property type="evidence" value="ECO:0007669"/>
    <property type="project" value="InterPro"/>
</dbReference>
<dbReference type="Pfam" id="PF00353">
    <property type="entry name" value="HemolysinCabind"/>
    <property type="match status" value="1"/>
</dbReference>
<dbReference type="PRINTS" id="PR00313">
    <property type="entry name" value="CABNDNGRPT"/>
</dbReference>
<comment type="caution">
    <text evidence="6">The sequence shown here is derived from an EMBL/GenBank/DDBJ whole genome shotgun (WGS) entry which is preliminary data.</text>
</comment>
<dbReference type="RefSeq" id="WP_165033907.1">
    <property type="nucleotide sequence ID" value="NZ_JAAKZF010000107.1"/>
</dbReference>
<dbReference type="Pfam" id="PF08548">
    <property type="entry name" value="Peptidase_M10_C"/>
    <property type="match status" value="2"/>
</dbReference>
<feature type="domain" description="Peptidase M10 serralysin C-terminal" evidence="5">
    <location>
        <begin position="41"/>
        <end position="115"/>
    </location>
</feature>
<evidence type="ECO:0000313" key="6">
    <source>
        <dbReference type="EMBL" id="NGO55555.1"/>
    </source>
</evidence>
<proteinExistence type="predicted"/>
<feature type="domain" description="Peptidase M10 serralysin C-terminal" evidence="5">
    <location>
        <begin position="188"/>
        <end position="313"/>
    </location>
</feature>
<dbReference type="InterPro" id="IPR001343">
    <property type="entry name" value="Hemolysn_Ca-bd"/>
</dbReference>
<name>A0A6G4WL62_9HYPH</name>
<dbReference type="InterPro" id="IPR011049">
    <property type="entry name" value="Serralysin-like_metalloprot_C"/>
</dbReference>
<sequence length="314" mass="32922">MATIHGTNYSESIYGTAYGDTIYGYGGHDYINGRAGNDLIFGGSGDDDILGGTGVNDLWGGTGADWFIMSARSTGSSDDWIGDFTFDVDRIDVSAWGVSDISQLRALMYTDSTGSASLNAFYNGYSHYLTVDDVSIGELLAEDFVFSSSGAKSVVGTAYADTLFGSRYGDTLTGGGGNDKLLGGVGNDRLSGGSGNDDLHGGYNADVMTGGSGYDAFVFAAASESTPTSRDRITDFQEDIDFIDLADIDANVNYSGNQAFRFVGGGAFTGAGQLRYAFSGSDTIISGNTDSDSTPEFQLALSGHHYMIADDFVL</sequence>
<dbReference type="SUPFAM" id="SSF51120">
    <property type="entry name" value="beta-Roll"/>
    <property type="match status" value="2"/>
</dbReference>
<dbReference type="InterPro" id="IPR018511">
    <property type="entry name" value="Hemolysin-typ_Ca-bd_CS"/>
</dbReference>
<evidence type="ECO:0000256" key="1">
    <source>
        <dbReference type="ARBA" id="ARBA00001913"/>
    </source>
</evidence>
<dbReference type="PANTHER" id="PTHR38340:SF1">
    <property type="entry name" value="S-LAYER PROTEIN"/>
    <property type="match status" value="1"/>
</dbReference>
<evidence type="ECO:0000256" key="3">
    <source>
        <dbReference type="ARBA" id="ARBA00022525"/>
    </source>
</evidence>
<evidence type="ECO:0000313" key="7">
    <source>
        <dbReference type="Proteomes" id="UP001642900"/>
    </source>
</evidence>
<accession>A0A6G4WL62</accession>
<evidence type="ECO:0000259" key="5">
    <source>
        <dbReference type="Pfam" id="PF08548"/>
    </source>
</evidence>
<comment type="subcellular location">
    <subcellularLocation>
        <location evidence="2">Secreted</location>
    </subcellularLocation>
</comment>
<dbReference type="PROSITE" id="PS00330">
    <property type="entry name" value="HEMOLYSIN_CALCIUM"/>
    <property type="match status" value="3"/>
</dbReference>
<dbReference type="InterPro" id="IPR050557">
    <property type="entry name" value="RTX_toxin/Mannuronan_C5-epim"/>
</dbReference>
<organism evidence="6 7">
    <name type="scientific">Allomesorhizobium camelthorni</name>
    <dbReference type="NCBI Taxonomy" id="475069"/>
    <lineage>
        <taxon>Bacteria</taxon>
        <taxon>Pseudomonadati</taxon>
        <taxon>Pseudomonadota</taxon>
        <taxon>Alphaproteobacteria</taxon>
        <taxon>Hyphomicrobiales</taxon>
        <taxon>Phyllobacteriaceae</taxon>
        <taxon>Allomesorhizobium</taxon>
    </lineage>
</organism>
<evidence type="ECO:0000256" key="4">
    <source>
        <dbReference type="ARBA" id="ARBA00022737"/>
    </source>
</evidence>
<evidence type="ECO:0000256" key="2">
    <source>
        <dbReference type="ARBA" id="ARBA00004613"/>
    </source>
</evidence>
<dbReference type="InterPro" id="IPR013858">
    <property type="entry name" value="Peptidase_M10B_C"/>
</dbReference>
<dbReference type="Proteomes" id="UP001642900">
    <property type="component" value="Unassembled WGS sequence"/>
</dbReference>
<dbReference type="AlphaFoldDB" id="A0A6G4WL62"/>
<gene>
    <name evidence="6" type="ORF">G6N73_31715</name>
</gene>
<keyword evidence="4" id="KW-0677">Repeat</keyword>